<feature type="chain" id="PRO_5013314154" evidence="8">
    <location>
        <begin position="25"/>
        <end position="426"/>
    </location>
</feature>
<evidence type="ECO:0000256" key="1">
    <source>
        <dbReference type="ARBA" id="ARBA00004571"/>
    </source>
</evidence>
<dbReference type="Pfam" id="PF03349">
    <property type="entry name" value="Toluene_X"/>
    <property type="match status" value="1"/>
</dbReference>
<dbReference type="GO" id="GO:0009279">
    <property type="term" value="C:cell outer membrane"/>
    <property type="evidence" value="ECO:0007669"/>
    <property type="project" value="UniProtKB-SubCell"/>
</dbReference>
<organism evidence="9 10">
    <name type="scientific">Desulfatibacillum alkenivorans DSM 16219</name>
    <dbReference type="NCBI Taxonomy" id="1121393"/>
    <lineage>
        <taxon>Bacteria</taxon>
        <taxon>Pseudomonadati</taxon>
        <taxon>Thermodesulfobacteriota</taxon>
        <taxon>Desulfobacteria</taxon>
        <taxon>Desulfobacterales</taxon>
        <taxon>Desulfatibacillaceae</taxon>
        <taxon>Desulfatibacillum</taxon>
    </lineage>
</organism>
<keyword evidence="5 8" id="KW-0732">Signal</keyword>
<dbReference type="Proteomes" id="UP000183994">
    <property type="component" value="Unassembled WGS sequence"/>
</dbReference>
<dbReference type="OrthoDB" id="9922at2"/>
<proteinExistence type="inferred from homology"/>
<evidence type="ECO:0000256" key="5">
    <source>
        <dbReference type="ARBA" id="ARBA00022729"/>
    </source>
</evidence>
<feature type="signal peptide" evidence="8">
    <location>
        <begin position="1"/>
        <end position="24"/>
    </location>
</feature>
<dbReference type="InterPro" id="IPR005017">
    <property type="entry name" value="OMPP1/FadL/TodX"/>
</dbReference>
<keyword evidence="6" id="KW-0472">Membrane</keyword>
<evidence type="ECO:0000256" key="8">
    <source>
        <dbReference type="SAM" id="SignalP"/>
    </source>
</evidence>
<accession>A0A1M6J9D3</accession>
<dbReference type="GO" id="GO:0015483">
    <property type="term" value="F:long-chain fatty acid transporting porin activity"/>
    <property type="evidence" value="ECO:0007669"/>
    <property type="project" value="TreeGrafter"/>
</dbReference>
<dbReference type="STRING" id="1121393.SAMN02745216_01665"/>
<evidence type="ECO:0000313" key="10">
    <source>
        <dbReference type="Proteomes" id="UP000183994"/>
    </source>
</evidence>
<dbReference type="RefSeq" id="WP_073474847.1">
    <property type="nucleotide sequence ID" value="NZ_FQZU01000007.1"/>
</dbReference>
<name>A0A1M6J9D3_9BACT</name>
<dbReference type="EMBL" id="FQZU01000007">
    <property type="protein sequence ID" value="SHJ43293.1"/>
    <property type="molecule type" value="Genomic_DNA"/>
</dbReference>
<comment type="subcellular location">
    <subcellularLocation>
        <location evidence="1">Cell outer membrane</location>
        <topology evidence="1">Multi-pass membrane protein</topology>
    </subcellularLocation>
</comment>
<evidence type="ECO:0000256" key="3">
    <source>
        <dbReference type="ARBA" id="ARBA00022452"/>
    </source>
</evidence>
<keyword evidence="4" id="KW-0812">Transmembrane</keyword>
<evidence type="ECO:0000256" key="6">
    <source>
        <dbReference type="ARBA" id="ARBA00023136"/>
    </source>
</evidence>
<comment type="similarity">
    <text evidence="2">Belongs to the OmpP1/FadL family.</text>
</comment>
<dbReference type="PANTHER" id="PTHR35093">
    <property type="entry name" value="OUTER MEMBRANE PROTEIN NMB0088-RELATED"/>
    <property type="match status" value="1"/>
</dbReference>
<evidence type="ECO:0000256" key="7">
    <source>
        <dbReference type="ARBA" id="ARBA00023237"/>
    </source>
</evidence>
<dbReference type="PANTHER" id="PTHR35093:SF8">
    <property type="entry name" value="OUTER MEMBRANE PROTEIN NMB0088-RELATED"/>
    <property type="match status" value="1"/>
</dbReference>
<protein>
    <submittedName>
        <fullName evidence="9">Long-chain fatty acid transport protein</fullName>
    </submittedName>
</protein>
<keyword evidence="10" id="KW-1185">Reference proteome</keyword>
<sequence length="426" mass="46922">MKKTRLVVCCVLAAALLAPGLGYSAAFSIFDQGAKAVAMGNAFVAQADDPTAVYYNPAGLTQLEGTQIAAGVTAIWPKAEFQASTKDAALGTYYGQVTKTNDDEFFIPNFYLTNKYNEKVAVGLGVYSNFGLSTDWPDNWPGQYCSGATYTRIKTYAINPVIAYQPWKFVSISAGFIANYMDAQMENNILMPGGVFGPDGHMKVEGDDWASGWNAGIMFYIQDEFRLGASYRSQLCHDLTGDITVTGNNLINMKSGGTLDINLPSVLQIGASWSKAPFTVEFDYQWTKWSNYNMLQLNVDSTGAVTEIDKNWDDAHAFRLGFAYNVVKNLDLRAGLAYEPEFVPNETLDLIVPNGDRWTWSCGFGGQYGKWVADFAYAYLYEDERTFDNEAGDVYNAATGLKVGRLVGEVQEVSAHILCLTVTRKF</sequence>
<evidence type="ECO:0000313" key="9">
    <source>
        <dbReference type="EMBL" id="SHJ43293.1"/>
    </source>
</evidence>
<evidence type="ECO:0000256" key="2">
    <source>
        <dbReference type="ARBA" id="ARBA00008163"/>
    </source>
</evidence>
<dbReference type="Gene3D" id="2.40.160.60">
    <property type="entry name" value="Outer membrane protein transport protein (OMPP1/FadL/TodX)"/>
    <property type="match status" value="1"/>
</dbReference>
<evidence type="ECO:0000256" key="4">
    <source>
        <dbReference type="ARBA" id="ARBA00022692"/>
    </source>
</evidence>
<keyword evidence="7" id="KW-0998">Cell outer membrane</keyword>
<reference evidence="10" key="1">
    <citation type="submission" date="2016-11" db="EMBL/GenBank/DDBJ databases">
        <authorList>
            <person name="Varghese N."/>
            <person name="Submissions S."/>
        </authorList>
    </citation>
    <scope>NUCLEOTIDE SEQUENCE [LARGE SCALE GENOMIC DNA]</scope>
    <source>
        <strain evidence="10">DSM 16219</strain>
    </source>
</reference>
<dbReference type="AlphaFoldDB" id="A0A1M6J9D3"/>
<keyword evidence="3" id="KW-1134">Transmembrane beta strand</keyword>
<dbReference type="SUPFAM" id="SSF56935">
    <property type="entry name" value="Porins"/>
    <property type="match status" value="1"/>
</dbReference>
<gene>
    <name evidence="9" type="ORF">SAMN02745216_01665</name>
</gene>